<comment type="caution">
    <text evidence="2">The sequence shown here is derived from an EMBL/GenBank/DDBJ whole genome shotgun (WGS) entry which is preliminary data.</text>
</comment>
<evidence type="ECO:0000256" key="1">
    <source>
        <dbReference type="SAM" id="MobiDB-lite"/>
    </source>
</evidence>
<feature type="region of interest" description="Disordered" evidence="1">
    <location>
        <begin position="500"/>
        <end position="602"/>
    </location>
</feature>
<evidence type="ECO:0000313" key="3">
    <source>
        <dbReference type="Proteomes" id="UP000823674"/>
    </source>
</evidence>
<reference evidence="2 3" key="1">
    <citation type="submission" date="2021-03" db="EMBL/GenBank/DDBJ databases">
        <authorList>
            <person name="King G.J."/>
            <person name="Bancroft I."/>
            <person name="Baten A."/>
            <person name="Bloomfield J."/>
            <person name="Borpatragohain P."/>
            <person name="He Z."/>
            <person name="Irish N."/>
            <person name="Irwin J."/>
            <person name="Liu K."/>
            <person name="Mauleon R.P."/>
            <person name="Moore J."/>
            <person name="Morris R."/>
            <person name="Ostergaard L."/>
            <person name="Wang B."/>
            <person name="Wells R."/>
        </authorList>
    </citation>
    <scope>NUCLEOTIDE SEQUENCE [LARGE SCALE GENOMIC DNA]</scope>
    <source>
        <strain evidence="2">R-o-18</strain>
        <tissue evidence="2">Leaf</tissue>
    </source>
</reference>
<sequence length="622" mass="70495">MGLACGSARREKMEERGNEWGWFSQMKTTLKRCGVWRNHEKEESLKGKAAEKDQTARETSGNCFSLEESTLLEKIEDVYENKISLRRVYEVKKVISGGKPGREEFNNHVRKLQHLWVELQWLRSHVDGDTTQEQETVLKLLASMESSYGWLVEMVLRGEQLPEMEEICGLIRRAYEIMRDDERLTMSRSESTWKPTGSRSESFQKLTMSRSEGSWRLTGSRSEGFRKKRRCRMLSKASINIGKGRKRVVGECSYSAYMGESVEDSGVLREQEKGSGADDRITRKEWRVRESSNPTSEAERTTPLDHERGNGTESHEQVQNQEDSGQHNQEVTQEVESGAQSSGDGQRESTGSDESGTQSSGDWEVDHDGSNESGAQSIKAWKVTLAHIGEFSVGNMDMKHESIGAVKIQEENKWVWPRWVKTALGSCEIWSNQEGAKRKKGRLRRRSKAQIRRGRCWKRSILSGYQGSYGTMKMGRVEAQQILMGECSYSAYMGESVESSGVMRKLETKGADERVTKEEWDEFVKTTPLDHERGNGTESGEQEQNQEDSGLHDQVENNVQSSGEVDEVQSSGEVDEVQSSGEEQVGPASSEDEQLKLGKLPWLTLESKPRPRAVWIREEQSG</sequence>
<feature type="compositionally biased region" description="Basic and acidic residues" evidence="1">
    <location>
        <begin position="297"/>
        <end position="316"/>
    </location>
</feature>
<organism evidence="2 3">
    <name type="scientific">Brassica rapa subsp. trilocularis</name>
    <dbReference type="NCBI Taxonomy" id="1813537"/>
    <lineage>
        <taxon>Eukaryota</taxon>
        <taxon>Viridiplantae</taxon>
        <taxon>Streptophyta</taxon>
        <taxon>Embryophyta</taxon>
        <taxon>Tracheophyta</taxon>
        <taxon>Spermatophyta</taxon>
        <taxon>Magnoliopsida</taxon>
        <taxon>eudicotyledons</taxon>
        <taxon>Gunneridae</taxon>
        <taxon>Pentapetalae</taxon>
        <taxon>rosids</taxon>
        <taxon>malvids</taxon>
        <taxon>Brassicales</taxon>
        <taxon>Brassicaceae</taxon>
        <taxon>Brassiceae</taxon>
        <taxon>Brassica</taxon>
    </lineage>
</organism>
<name>A0ABQ7KHG8_BRACM</name>
<proteinExistence type="predicted"/>
<feature type="compositionally biased region" description="Basic and acidic residues" evidence="1">
    <location>
        <begin position="266"/>
        <end position="290"/>
    </location>
</feature>
<protein>
    <submittedName>
        <fullName evidence="2">Uncharacterized protein</fullName>
    </submittedName>
</protein>
<dbReference type="Proteomes" id="UP000823674">
    <property type="component" value="Unassembled WGS sequence"/>
</dbReference>
<evidence type="ECO:0000313" key="2">
    <source>
        <dbReference type="EMBL" id="KAG5373882.1"/>
    </source>
</evidence>
<gene>
    <name evidence="2" type="primary">SC223g500020.1_BraROA</name>
    <name evidence="2" type="ORF">IGI04_042799</name>
</gene>
<accession>A0ABQ7KHG8</accession>
<feature type="compositionally biased region" description="Polar residues" evidence="1">
    <location>
        <begin position="317"/>
        <end position="361"/>
    </location>
</feature>
<keyword evidence="3" id="KW-1185">Reference proteome</keyword>
<dbReference type="EMBL" id="JADBGQ010000078">
    <property type="protein sequence ID" value="KAG5373882.1"/>
    <property type="molecule type" value="Genomic_DNA"/>
</dbReference>
<feature type="compositionally biased region" description="Polar residues" evidence="1">
    <location>
        <begin position="556"/>
        <end position="582"/>
    </location>
</feature>
<feature type="compositionally biased region" description="Basic and acidic residues" evidence="1">
    <location>
        <begin position="504"/>
        <end position="535"/>
    </location>
</feature>
<feature type="region of interest" description="Disordered" evidence="1">
    <location>
        <begin position="264"/>
        <end position="374"/>
    </location>
</feature>